<dbReference type="OrthoDB" id="4336626at2"/>
<feature type="compositionally biased region" description="Basic residues" evidence="1">
    <location>
        <begin position="118"/>
        <end position="131"/>
    </location>
</feature>
<feature type="region of interest" description="Disordered" evidence="1">
    <location>
        <begin position="79"/>
        <end position="161"/>
    </location>
</feature>
<feature type="region of interest" description="Disordered" evidence="1">
    <location>
        <begin position="237"/>
        <end position="285"/>
    </location>
</feature>
<dbReference type="RefSeq" id="WP_153466728.1">
    <property type="nucleotide sequence ID" value="NZ_WBOF01000002.1"/>
</dbReference>
<protein>
    <submittedName>
        <fullName evidence="2">Uncharacterized protein</fullName>
    </submittedName>
</protein>
<dbReference type="Proteomes" id="UP000450000">
    <property type="component" value="Unassembled WGS sequence"/>
</dbReference>
<name>A0A6N7KYS4_9ACTN</name>
<dbReference type="EMBL" id="WBOF01000002">
    <property type="protein sequence ID" value="MQS15965.1"/>
    <property type="molecule type" value="Genomic_DNA"/>
</dbReference>
<proteinExistence type="predicted"/>
<keyword evidence="3" id="KW-1185">Reference proteome</keyword>
<evidence type="ECO:0000313" key="2">
    <source>
        <dbReference type="EMBL" id="MQS15965.1"/>
    </source>
</evidence>
<reference evidence="2 3" key="1">
    <citation type="submission" date="2019-09" db="EMBL/GenBank/DDBJ databases">
        <title>Genome Sequences of Streptomyces kaniharaensis ATCC 21070.</title>
        <authorList>
            <person name="Zhu W."/>
            <person name="De Crecy-Lagard V."/>
            <person name="Richards N.G."/>
        </authorList>
    </citation>
    <scope>NUCLEOTIDE SEQUENCE [LARGE SCALE GENOMIC DNA]</scope>
    <source>
        <strain evidence="2 3">SF-557</strain>
    </source>
</reference>
<gene>
    <name evidence="2" type="ORF">F7Q99_27860</name>
</gene>
<organism evidence="2 3">
    <name type="scientific">Streptomyces kaniharaensis</name>
    <dbReference type="NCBI Taxonomy" id="212423"/>
    <lineage>
        <taxon>Bacteria</taxon>
        <taxon>Bacillati</taxon>
        <taxon>Actinomycetota</taxon>
        <taxon>Actinomycetes</taxon>
        <taxon>Kitasatosporales</taxon>
        <taxon>Streptomycetaceae</taxon>
        <taxon>Streptomyces</taxon>
    </lineage>
</organism>
<accession>A0A6N7KYS4</accession>
<evidence type="ECO:0000313" key="3">
    <source>
        <dbReference type="Proteomes" id="UP000450000"/>
    </source>
</evidence>
<feature type="compositionally biased region" description="Basic and acidic residues" evidence="1">
    <location>
        <begin position="84"/>
        <end position="101"/>
    </location>
</feature>
<comment type="caution">
    <text evidence="2">The sequence shown here is derived from an EMBL/GenBank/DDBJ whole genome shotgun (WGS) entry which is preliminary data.</text>
</comment>
<evidence type="ECO:0000256" key="1">
    <source>
        <dbReference type="SAM" id="MobiDB-lite"/>
    </source>
</evidence>
<sequence length="295" mass="32319">MAEVETASETSWHAPAYGGDAVHARNYHRALPVVATTLPLLRRFGADGPVWHRFGRRGWHTLDQALADPDGDELLRAEQAADQARQEREQERQKAERERRRPTCTRCKAPFSDERVGRARPGRLGRRRAVRRLPPAHSRPEGPGGGRARASRRRSRGRRGEAARLLVAPLLTAPHPGRAADLRRGVSAPLLICTGEFRPGAGEFRSGAVVSLAAAAGEFRAPTGEFRVSVQVRAGENGRQLSRPGGGQVRRDGGAGRACGMTTPFIRRPRRPRRPAAPTPAAPASPVRAGWWWCR</sequence>
<dbReference type="AlphaFoldDB" id="A0A6N7KYS4"/>